<accession>A0A1V0SA16</accession>
<proteinExistence type="predicted"/>
<name>A0A1V0SA16_9VIRU</name>
<gene>
    <name evidence="1" type="ORF">Catovirus_1_574</name>
</gene>
<organism evidence="1">
    <name type="scientific">Catovirus CTV1</name>
    <dbReference type="NCBI Taxonomy" id="1977631"/>
    <lineage>
        <taxon>Viruses</taxon>
        <taxon>Varidnaviria</taxon>
        <taxon>Bamfordvirae</taxon>
        <taxon>Nucleocytoviricota</taxon>
        <taxon>Megaviricetes</taxon>
        <taxon>Imitervirales</taxon>
        <taxon>Mimiviridae</taxon>
        <taxon>Klosneuvirinae</taxon>
        <taxon>Catovirus</taxon>
    </lineage>
</organism>
<dbReference type="EMBL" id="KY684083">
    <property type="protein sequence ID" value="ARF08524.1"/>
    <property type="molecule type" value="Genomic_DNA"/>
</dbReference>
<protein>
    <submittedName>
        <fullName evidence="1">Uncharacterized protein</fullName>
    </submittedName>
</protein>
<sequence>MVTFLEFQKIASEESSVAANLCLTNNNESIKLYFPHQYLMLMDKNQYLRTIQSQEYKETKVYTIFLLEEEHIDKIKSCLEDIYQYYLDPSYKPKHFKYFEEYSKILFVSRFSDLKLSNLYTIWRPLNNIIKETEEYVNNDEDEDNVTALSQEDIPIEVRNNMGLLKTLVCTLFALFGEDMEITTTMEIFERIGIQTCKKLELFKILNNIHAAEYISDLKYCILCIDVLLNINYIIFEKYSLKAEKNEDKVLIKISEDQENWKIVKTIKYEQYDLLCYNNGVCSFIY</sequence>
<reference evidence="1" key="1">
    <citation type="journal article" date="2017" name="Science">
        <title>Giant viruses with an expanded complement of translation system components.</title>
        <authorList>
            <person name="Schulz F."/>
            <person name="Yutin N."/>
            <person name="Ivanova N.N."/>
            <person name="Ortega D.R."/>
            <person name="Lee T.K."/>
            <person name="Vierheilig J."/>
            <person name="Daims H."/>
            <person name="Horn M."/>
            <person name="Wagner M."/>
            <person name="Jensen G.J."/>
            <person name="Kyrpides N.C."/>
            <person name="Koonin E.V."/>
            <person name="Woyke T."/>
        </authorList>
    </citation>
    <scope>NUCLEOTIDE SEQUENCE</scope>
    <source>
        <strain evidence="1">CTV1</strain>
    </source>
</reference>
<evidence type="ECO:0000313" key="1">
    <source>
        <dbReference type="EMBL" id="ARF08524.1"/>
    </source>
</evidence>